<dbReference type="SUPFAM" id="SSF56281">
    <property type="entry name" value="Metallo-hydrolase/oxidoreductase"/>
    <property type="match status" value="1"/>
</dbReference>
<dbReference type="InterPro" id="IPR036866">
    <property type="entry name" value="RibonucZ/Hydroxyglut_hydro"/>
</dbReference>
<dbReference type="KEGG" id="noa:BKM31_45525"/>
<name>A0A1V0ALQ9_9ACTN</name>
<keyword evidence="3" id="KW-1185">Reference proteome</keyword>
<proteinExistence type="predicted"/>
<dbReference type="Proteomes" id="UP000190797">
    <property type="component" value="Chromosome"/>
</dbReference>
<dbReference type="InterPro" id="IPR001279">
    <property type="entry name" value="Metallo-B-lactamas"/>
</dbReference>
<dbReference type="InterPro" id="IPR052159">
    <property type="entry name" value="Competence_DNA_uptake"/>
</dbReference>
<evidence type="ECO:0000313" key="2">
    <source>
        <dbReference type="EMBL" id="AQZ71138.1"/>
    </source>
</evidence>
<dbReference type="STRING" id="1909395.BKM31_45525"/>
<gene>
    <name evidence="2" type="ORF">BKM31_45525</name>
</gene>
<dbReference type="EMBL" id="CP017717">
    <property type="protein sequence ID" value="AQZ71138.1"/>
    <property type="molecule type" value="Genomic_DNA"/>
</dbReference>
<dbReference type="Gene3D" id="3.60.15.10">
    <property type="entry name" value="Ribonuclease Z/Hydroxyacylglutathione hydrolase-like"/>
    <property type="match status" value="1"/>
</dbReference>
<dbReference type="Pfam" id="PF00753">
    <property type="entry name" value="Lactamase_B"/>
    <property type="match status" value="1"/>
</dbReference>
<protein>
    <recommendedName>
        <fullName evidence="1">Metallo-beta-lactamase domain-containing protein</fullName>
    </recommendedName>
</protein>
<evidence type="ECO:0000313" key="3">
    <source>
        <dbReference type="Proteomes" id="UP000190797"/>
    </source>
</evidence>
<evidence type="ECO:0000259" key="1">
    <source>
        <dbReference type="Pfam" id="PF00753"/>
    </source>
</evidence>
<dbReference type="AlphaFoldDB" id="A0A1V0ALQ9"/>
<feature type="domain" description="Metallo-beta-lactamase" evidence="1">
    <location>
        <begin position="25"/>
        <end position="89"/>
    </location>
</feature>
<organism evidence="2 3">
    <name type="scientific">[Actinomadura] parvosata subsp. kistnae</name>
    <dbReference type="NCBI Taxonomy" id="1909395"/>
    <lineage>
        <taxon>Bacteria</taxon>
        <taxon>Bacillati</taxon>
        <taxon>Actinomycetota</taxon>
        <taxon>Actinomycetes</taxon>
        <taxon>Streptosporangiales</taxon>
        <taxon>Streptosporangiaceae</taxon>
        <taxon>Nonomuraea</taxon>
    </lineage>
</organism>
<reference evidence="3" key="1">
    <citation type="journal article" date="2017" name="Med. Chem. Commun.">
        <title>Nonomuraea sp. ATCC 55076 harbours the largest actinomycete chromosome to date and the kistamicin biosynthetic gene cluster.</title>
        <authorList>
            <person name="Nazari B."/>
            <person name="Forneris C.C."/>
            <person name="Gibson M.I."/>
            <person name="Moon K."/>
            <person name="Schramma K.R."/>
            <person name="Seyedsayamdost M.R."/>
        </authorList>
    </citation>
    <scope>NUCLEOTIDE SEQUENCE [LARGE SCALE GENOMIC DNA]</scope>
    <source>
        <strain evidence="3">ATCC 55076</strain>
    </source>
</reference>
<sequence>MSNSKAGSCESPSEDPAELRVVILDVGHGNSAIVYDGEAHLVVDVAQELTLIKELDLSKAREISHLVLSHADADHIRGAAALLAHADLQVGSLWVNPDPTKISQLFIDLMYIAQDQFLAGRLNVSTNLNIGANPALCSNRIGVEIVHPGIVYAISGQSRARRPQGQISSNGMSAVLRVSLDGAPAVLLPGDLDDRGLRTILETASDISAPVLVFPHHGGGSGGSSNRDFARQLCEAVRPRLVIFSHGRNMFSNPRADIVAGIRDASTDVDIACTQLSRNCHASTESLIVDHLTERPAMGRSSNACCAGSIVIRLVDGVVSWTPSREKHAQFVDLVESPMCRLAPVTTT</sequence>
<accession>A0A1V0ALQ9</accession>
<dbReference type="PANTHER" id="PTHR30619">
    <property type="entry name" value="DNA INTERNALIZATION/COMPETENCE PROTEIN COMEC/REC2"/>
    <property type="match status" value="1"/>
</dbReference>
<dbReference type="PANTHER" id="PTHR30619:SF1">
    <property type="entry name" value="RECOMBINATION PROTEIN 2"/>
    <property type="match status" value="1"/>
</dbReference>